<evidence type="ECO:0000256" key="3">
    <source>
        <dbReference type="ARBA" id="ARBA00022692"/>
    </source>
</evidence>
<comment type="subcellular location">
    <subcellularLocation>
        <location evidence="6">Cell membrane</location>
        <topology evidence="6">Multi-pass membrane protein</topology>
    </subcellularLocation>
    <subcellularLocation>
        <location evidence="1">Membrane</location>
        <topology evidence="1">Multi-pass membrane protein</topology>
    </subcellularLocation>
</comment>
<organism evidence="8 9">
    <name type="scientific">Actinomadura namibiensis</name>
    <dbReference type="NCBI Taxonomy" id="182080"/>
    <lineage>
        <taxon>Bacteria</taxon>
        <taxon>Bacillati</taxon>
        <taxon>Actinomycetota</taxon>
        <taxon>Actinomycetes</taxon>
        <taxon>Streptosporangiales</taxon>
        <taxon>Thermomonosporaceae</taxon>
        <taxon>Actinomadura</taxon>
    </lineage>
</organism>
<dbReference type="InterPro" id="IPR000515">
    <property type="entry name" value="MetI-like"/>
</dbReference>
<keyword evidence="3 6" id="KW-0812">Transmembrane</keyword>
<dbReference type="InterPro" id="IPR051204">
    <property type="entry name" value="ABC_transp_perm/SBD"/>
</dbReference>
<protein>
    <submittedName>
        <fullName evidence="8">Osmoprotectant transport system permease protein</fullName>
    </submittedName>
</protein>
<evidence type="ECO:0000313" key="8">
    <source>
        <dbReference type="EMBL" id="MBA8949123.1"/>
    </source>
</evidence>
<feature type="domain" description="ABC transmembrane type-1" evidence="7">
    <location>
        <begin position="28"/>
        <end position="213"/>
    </location>
</feature>
<proteinExistence type="inferred from homology"/>
<evidence type="ECO:0000256" key="4">
    <source>
        <dbReference type="ARBA" id="ARBA00022989"/>
    </source>
</evidence>
<evidence type="ECO:0000313" key="9">
    <source>
        <dbReference type="Proteomes" id="UP000572680"/>
    </source>
</evidence>
<keyword evidence="5 6" id="KW-0472">Membrane</keyword>
<gene>
    <name evidence="8" type="ORF">HNR61_000721</name>
</gene>
<dbReference type="SUPFAM" id="SSF161098">
    <property type="entry name" value="MetI-like"/>
    <property type="match status" value="1"/>
</dbReference>
<feature type="transmembrane region" description="Helical" evidence="6">
    <location>
        <begin position="32"/>
        <end position="54"/>
    </location>
</feature>
<evidence type="ECO:0000256" key="5">
    <source>
        <dbReference type="ARBA" id="ARBA00023136"/>
    </source>
</evidence>
<feature type="transmembrane region" description="Helical" evidence="6">
    <location>
        <begin position="190"/>
        <end position="211"/>
    </location>
</feature>
<dbReference type="RefSeq" id="WP_312897754.1">
    <property type="nucleotide sequence ID" value="NZ_BAAALP010000008.1"/>
</dbReference>
<dbReference type="AlphaFoldDB" id="A0A7W3QJN9"/>
<dbReference type="PANTHER" id="PTHR30177:SF4">
    <property type="entry name" value="OSMOPROTECTANT IMPORT PERMEASE PROTEIN OSMW"/>
    <property type="match status" value="1"/>
</dbReference>
<keyword evidence="9" id="KW-1185">Reference proteome</keyword>
<evidence type="ECO:0000256" key="6">
    <source>
        <dbReference type="RuleBase" id="RU363032"/>
    </source>
</evidence>
<reference evidence="8 9" key="1">
    <citation type="submission" date="2020-08" db="EMBL/GenBank/DDBJ databases">
        <title>Genomic Encyclopedia of Type Strains, Phase IV (KMG-IV): sequencing the most valuable type-strain genomes for metagenomic binning, comparative biology and taxonomic classification.</title>
        <authorList>
            <person name="Goeker M."/>
        </authorList>
    </citation>
    <scope>NUCLEOTIDE SEQUENCE [LARGE SCALE GENOMIC DNA]</scope>
    <source>
        <strain evidence="8 9">DSM 44197</strain>
    </source>
</reference>
<sequence>MIPLVTEGEPLVRWDWIGRNLGEIGSLLADHVLMSVVPILVGLAAALPIGLACARWRRIYPPVLGVTNALYALPAIAVFIMLIPFTGIGSRTTVMIPLALYTLSVLVPSVVDGLAAVPDHVRQSAVAIGFGPVRRLVRVELPIAVPVVMAGLRVATVSNISLVSVGALIGVGGLGDLFTDGFNRDFPTPIVVGIVLTIALALVADGLLLAVQRLLTPWARAGARGARSSRARLASPERTAP</sequence>
<dbReference type="PROSITE" id="PS50928">
    <property type="entry name" value="ABC_TM1"/>
    <property type="match status" value="1"/>
</dbReference>
<dbReference type="GO" id="GO:0031460">
    <property type="term" value="P:glycine betaine transport"/>
    <property type="evidence" value="ECO:0007669"/>
    <property type="project" value="TreeGrafter"/>
</dbReference>
<keyword evidence="4 6" id="KW-1133">Transmembrane helix</keyword>
<dbReference type="Proteomes" id="UP000572680">
    <property type="component" value="Unassembled WGS sequence"/>
</dbReference>
<dbReference type="GO" id="GO:0055085">
    <property type="term" value="P:transmembrane transport"/>
    <property type="evidence" value="ECO:0007669"/>
    <property type="project" value="InterPro"/>
</dbReference>
<evidence type="ECO:0000256" key="1">
    <source>
        <dbReference type="ARBA" id="ARBA00004141"/>
    </source>
</evidence>
<dbReference type="PANTHER" id="PTHR30177">
    <property type="entry name" value="GLYCINE BETAINE/L-PROLINE TRANSPORT SYSTEM PERMEASE PROTEIN PROW"/>
    <property type="match status" value="1"/>
</dbReference>
<feature type="transmembrane region" description="Helical" evidence="6">
    <location>
        <begin position="143"/>
        <end position="170"/>
    </location>
</feature>
<dbReference type="Gene3D" id="1.10.3720.10">
    <property type="entry name" value="MetI-like"/>
    <property type="match status" value="1"/>
</dbReference>
<dbReference type="InterPro" id="IPR035906">
    <property type="entry name" value="MetI-like_sf"/>
</dbReference>
<comment type="caution">
    <text evidence="8">The sequence shown here is derived from an EMBL/GenBank/DDBJ whole genome shotgun (WGS) entry which is preliminary data.</text>
</comment>
<feature type="transmembrane region" description="Helical" evidence="6">
    <location>
        <begin position="94"/>
        <end position="117"/>
    </location>
</feature>
<dbReference type="EMBL" id="JACJIA010000001">
    <property type="protein sequence ID" value="MBA8949123.1"/>
    <property type="molecule type" value="Genomic_DNA"/>
</dbReference>
<accession>A0A7W3QJN9</accession>
<name>A0A7W3QJN9_ACTNM</name>
<evidence type="ECO:0000259" key="7">
    <source>
        <dbReference type="PROSITE" id="PS50928"/>
    </source>
</evidence>
<evidence type="ECO:0000256" key="2">
    <source>
        <dbReference type="ARBA" id="ARBA00022448"/>
    </source>
</evidence>
<dbReference type="Pfam" id="PF00528">
    <property type="entry name" value="BPD_transp_1"/>
    <property type="match status" value="1"/>
</dbReference>
<feature type="transmembrane region" description="Helical" evidence="6">
    <location>
        <begin position="66"/>
        <end position="88"/>
    </location>
</feature>
<dbReference type="GO" id="GO:0005886">
    <property type="term" value="C:plasma membrane"/>
    <property type="evidence" value="ECO:0007669"/>
    <property type="project" value="UniProtKB-SubCell"/>
</dbReference>
<keyword evidence="2 6" id="KW-0813">Transport</keyword>
<comment type="similarity">
    <text evidence="6">Belongs to the binding-protein-dependent transport system permease family.</text>
</comment>